<gene>
    <name evidence="2" type="ORF">EYF80_059294</name>
</gene>
<evidence type="ECO:0000313" key="3">
    <source>
        <dbReference type="Proteomes" id="UP000314294"/>
    </source>
</evidence>
<evidence type="ECO:0000256" key="1">
    <source>
        <dbReference type="SAM" id="MobiDB-lite"/>
    </source>
</evidence>
<dbReference type="EMBL" id="SRLO01004369">
    <property type="protein sequence ID" value="TNN30553.1"/>
    <property type="molecule type" value="Genomic_DNA"/>
</dbReference>
<evidence type="ECO:0000313" key="2">
    <source>
        <dbReference type="EMBL" id="TNN30553.1"/>
    </source>
</evidence>
<organism evidence="2 3">
    <name type="scientific">Liparis tanakae</name>
    <name type="common">Tanaka's snailfish</name>
    <dbReference type="NCBI Taxonomy" id="230148"/>
    <lineage>
        <taxon>Eukaryota</taxon>
        <taxon>Metazoa</taxon>
        <taxon>Chordata</taxon>
        <taxon>Craniata</taxon>
        <taxon>Vertebrata</taxon>
        <taxon>Euteleostomi</taxon>
        <taxon>Actinopterygii</taxon>
        <taxon>Neopterygii</taxon>
        <taxon>Teleostei</taxon>
        <taxon>Neoteleostei</taxon>
        <taxon>Acanthomorphata</taxon>
        <taxon>Eupercaria</taxon>
        <taxon>Perciformes</taxon>
        <taxon>Cottioidei</taxon>
        <taxon>Cottales</taxon>
        <taxon>Liparidae</taxon>
        <taxon>Liparis</taxon>
    </lineage>
</organism>
<proteinExistence type="predicted"/>
<protein>
    <submittedName>
        <fullName evidence="2">Uncharacterized protein</fullName>
    </submittedName>
</protein>
<name>A0A4Z2EP31_9TELE</name>
<feature type="region of interest" description="Disordered" evidence="1">
    <location>
        <begin position="72"/>
        <end position="96"/>
    </location>
</feature>
<dbReference type="AlphaFoldDB" id="A0A4Z2EP31"/>
<accession>A0A4Z2EP31</accession>
<dbReference type="PROSITE" id="PS51257">
    <property type="entry name" value="PROKAR_LIPOPROTEIN"/>
    <property type="match status" value="1"/>
</dbReference>
<dbReference type="Proteomes" id="UP000314294">
    <property type="component" value="Unassembled WGS sequence"/>
</dbReference>
<keyword evidence="3" id="KW-1185">Reference proteome</keyword>
<reference evidence="2 3" key="1">
    <citation type="submission" date="2019-03" db="EMBL/GenBank/DDBJ databases">
        <title>First draft genome of Liparis tanakae, snailfish: a comprehensive survey of snailfish specific genes.</title>
        <authorList>
            <person name="Kim W."/>
            <person name="Song I."/>
            <person name="Jeong J.-H."/>
            <person name="Kim D."/>
            <person name="Kim S."/>
            <person name="Ryu S."/>
            <person name="Song J.Y."/>
            <person name="Lee S.K."/>
        </authorList>
    </citation>
    <scope>NUCLEOTIDE SEQUENCE [LARGE SCALE GENOMIC DNA]</scope>
    <source>
        <tissue evidence="2">Muscle</tissue>
    </source>
</reference>
<sequence>MSMIRSTSYTSSSSSCSLSAGSALSASAMAERRGPGYWACFGGSLGLGSGAREGRVPLAHLARLERKCPMFPKGNTDKELPLKHGGVHTALRTDAP</sequence>
<comment type="caution">
    <text evidence="2">The sequence shown here is derived from an EMBL/GenBank/DDBJ whole genome shotgun (WGS) entry which is preliminary data.</text>
</comment>